<gene>
    <name evidence="1" type="ORF">ACFS6J_17870</name>
</gene>
<proteinExistence type="predicted"/>
<comment type="caution">
    <text evidence="1">The sequence shown here is derived from an EMBL/GenBank/DDBJ whole genome shotgun (WGS) entry which is preliminary data.</text>
</comment>
<dbReference type="InterPro" id="IPR014710">
    <property type="entry name" value="RmlC-like_jellyroll"/>
</dbReference>
<dbReference type="InterPro" id="IPR018490">
    <property type="entry name" value="cNMP-bd_dom_sf"/>
</dbReference>
<organism evidence="1 2">
    <name type="scientific">Olivibacter jilunii</name>
    <dbReference type="NCBI Taxonomy" id="985016"/>
    <lineage>
        <taxon>Bacteria</taxon>
        <taxon>Pseudomonadati</taxon>
        <taxon>Bacteroidota</taxon>
        <taxon>Sphingobacteriia</taxon>
        <taxon>Sphingobacteriales</taxon>
        <taxon>Sphingobacteriaceae</taxon>
        <taxon>Olivibacter</taxon>
    </lineage>
</organism>
<dbReference type="RefSeq" id="WP_377611778.1">
    <property type="nucleotide sequence ID" value="NZ_JBHUPA010000008.1"/>
</dbReference>
<dbReference type="Proteomes" id="UP001597560">
    <property type="component" value="Unassembled WGS sequence"/>
</dbReference>
<name>A0ABW6B5E0_9SPHI</name>
<dbReference type="Gene3D" id="2.60.120.10">
    <property type="entry name" value="Jelly Rolls"/>
    <property type="match status" value="1"/>
</dbReference>
<sequence length="190" mass="22605">MERFFTYAEQYCMLAEQEKQFIIANCRLRSYGRHDYYLLAGEYKTNWCFMLDGSLAAFKIDSEGGEFLQWLSVKNQYFTGSKHAFSYQPHGLQLKFLQSSELLEFPYSALRMAQHRYPAFAEFLHVMKEQKLKHFQALVKILKLPPAERMYKALEDLNSWATILKVDECCDLLDINHRWYYQGLKRHLKG</sequence>
<accession>A0ABW6B5E0</accession>
<evidence type="ECO:0000313" key="2">
    <source>
        <dbReference type="Proteomes" id="UP001597560"/>
    </source>
</evidence>
<reference evidence="2" key="1">
    <citation type="journal article" date="2019" name="Int. J. Syst. Evol. Microbiol.">
        <title>The Global Catalogue of Microorganisms (GCM) 10K type strain sequencing project: providing services to taxonomists for standard genome sequencing and annotation.</title>
        <authorList>
            <consortium name="The Broad Institute Genomics Platform"/>
            <consortium name="The Broad Institute Genome Sequencing Center for Infectious Disease"/>
            <person name="Wu L."/>
            <person name="Ma J."/>
        </authorList>
    </citation>
    <scope>NUCLEOTIDE SEQUENCE [LARGE SCALE GENOMIC DNA]</scope>
    <source>
        <strain evidence="2">KCTC 23098</strain>
    </source>
</reference>
<dbReference type="EMBL" id="JBHUPA010000008">
    <property type="protein sequence ID" value="MFD2963678.1"/>
    <property type="molecule type" value="Genomic_DNA"/>
</dbReference>
<dbReference type="SUPFAM" id="SSF51206">
    <property type="entry name" value="cAMP-binding domain-like"/>
    <property type="match status" value="1"/>
</dbReference>
<evidence type="ECO:0000313" key="1">
    <source>
        <dbReference type="EMBL" id="MFD2963678.1"/>
    </source>
</evidence>
<protein>
    <submittedName>
        <fullName evidence="1">Crp/Fnr family transcriptional regulator</fullName>
    </submittedName>
</protein>
<keyword evidence="2" id="KW-1185">Reference proteome</keyword>